<protein>
    <submittedName>
        <fullName evidence="1">Uncharacterized protein</fullName>
    </submittedName>
</protein>
<dbReference type="Proteomes" id="UP001172386">
    <property type="component" value="Unassembled WGS sequence"/>
</dbReference>
<keyword evidence="2" id="KW-1185">Reference proteome</keyword>
<organism evidence="1 2">
    <name type="scientific">Neophaeococcomyces mojaviensis</name>
    <dbReference type="NCBI Taxonomy" id="3383035"/>
    <lineage>
        <taxon>Eukaryota</taxon>
        <taxon>Fungi</taxon>
        <taxon>Dikarya</taxon>
        <taxon>Ascomycota</taxon>
        <taxon>Pezizomycotina</taxon>
        <taxon>Eurotiomycetes</taxon>
        <taxon>Chaetothyriomycetidae</taxon>
        <taxon>Chaetothyriales</taxon>
        <taxon>Chaetothyriales incertae sedis</taxon>
        <taxon>Neophaeococcomyces</taxon>
    </lineage>
</organism>
<evidence type="ECO:0000313" key="1">
    <source>
        <dbReference type="EMBL" id="KAJ9658342.1"/>
    </source>
</evidence>
<evidence type="ECO:0000313" key="2">
    <source>
        <dbReference type="Proteomes" id="UP001172386"/>
    </source>
</evidence>
<gene>
    <name evidence="1" type="ORF">H2198_003772</name>
</gene>
<proteinExistence type="predicted"/>
<comment type="caution">
    <text evidence="1">The sequence shown here is derived from an EMBL/GenBank/DDBJ whole genome shotgun (WGS) entry which is preliminary data.</text>
</comment>
<name>A0ACC3AAG3_9EURO</name>
<sequence>MSNQQSSYTSYSSTSYTSFSSTNNGQPHTQSYSENASYNSRDGGHVERISQETGQPTLSERRDIPVQGRVGTRNAAGNRIEDVTDKDSEQAKRDKEYEERIEEEYAKREGGA</sequence>
<reference evidence="1" key="1">
    <citation type="submission" date="2022-10" db="EMBL/GenBank/DDBJ databases">
        <title>Culturing micro-colonial fungi from biological soil crusts in the Mojave desert and describing Neophaeococcomyces mojavensis, and introducing the new genera and species Taxawa tesnikishii.</title>
        <authorList>
            <person name="Kurbessoian T."/>
            <person name="Stajich J.E."/>
        </authorList>
    </citation>
    <scope>NUCLEOTIDE SEQUENCE</scope>
    <source>
        <strain evidence="1">JES_112</strain>
    </source>
</reference>
<accession>A0ACC3AAG3</accession>
<dbReference type="EMBL" id="JAPDRQ010000052">
    <property type="protein sequence ID" value="KAJ9658342.1"/>
    <property type="molecule type" value="Genomic_DNA"/>
</dbReference>